<dbReference type="PANTHER" id="PTHR43335:SF4">
    <property type="entry name" value="ABC TRANSPORTER, ATP-BINDING PROTEIN"/>
    <property type="match status" value="1"/>
</dbReference>
<evidence type="ECO:0000256" key="2">
    <source>
        <dbReference type="ARBA" id="ARBA00022448"/>
    </source>
</evidence>
<keyword evidence="3" id="KW-0547">Nucleotide-binding</keyword>
<accession>A0ABS2S9W9</accession>
<evidence type="ECO:0000256" key="1">
    <source>
        <dbReference type="ARBA" id="ARBA00005417"/>
    </source>
</evidence>
<evidence type="ECO:0000256" key="5">
    <source>
        <dbReference type="SAM" id="MobiDB-lite"/>
    </source>
</evidence>
<dbReference type="PROSITE" id="PS50893">
    <property type="entry name" value="ABC_TRANSPORTER_2"/>
    <property type="match status" value="1"/>
</dbReference>
<reference evidence="7 8" key="1">
    <citation type="submission" date="2021-01" db="EMBL/GenBank/DDBJ databases">
        <title>Sequencing the genomes of 1000 actinobacteria strains.</title>
        <authorList>
            <person name="Klenk H.-P."/>
        </authorList>
    </citation>
    <scope>NUCLEOTIDE SEQUENCE [LARGE SCALE GENOMIC DNA]</scope>
    <source>
        <strain evidence="7 8">DSM 44581</strain>
    </source>
</reference>
<evidence type="ECO:0000313" key="8">
    <source>
        <dbReference type="Proteomes" id="UP001195724"/>
    </source>
</evidence>
<evidence type="ECO:0000259" key="6">
    <source>
        <dbReference type="PROSITE" id="PS50893"/>
    </source>
</evidence>
<protein>
    <submittedName>
        <fullName evidence="7">ABC-2 type transport system ATP-binding protein</fullName>
    </submittedName>
</protein>
<dbReference type="InterPro" id="IPR027417">
    <property type="entry name" value="P-loop_NTPase"/>
</dbReference>
<dbReference type="RefSeq" id="WP_204843720.1">
    <property type="nucleotide sequence ID" value="NZ_JAFBCL010000001.1"/>
</dbReference>
<feature type="region of interest" description="Disordered" evidence="5">
    <location>
        <begin position="303"/>
        <end position="431"/>
    </location>
</feature>
<feature type="compositionally biased region" description="Gly residues" evidence="5">
    <location>
        <begin position="420"/>
        <end position="431"/>
    </location>
</feature>
<name>A0ABS2S9W9_9PSEU</name>
<gene>
    <name evidence="7" type="ORF">JOE68_003907</name>
</gene>
<dbReference type="InterPro" id="IPR003593">
    <property type="entry name" value="AAA+_ATPase"/>
</dbReference>
<keyword evidence="4 7" id="KW-0067">ATP-binding</keyword>
<keyword evidence="2" id="KW-0813">Transport</keyword>
<dbReference type="Gene3D" id="3.40.50.300">
    <property type="entry name" value="P-loop containing nucleotide triphosphate hydrolases"/>
    <property type="match status" value="1"/>
</dbReference>
<feature type="domain" description="ABC transporter" evidence="6">
    <location>
        <begin position="8"/>
        <end position="233"/>
    </location>
</feature>
<dbReference type="PROSITE" id="PS00211">
    <property type="entry name" value="ABC_TRANSPORTER_1"/>
    <property type="match status" value="1"/>
</dbReference>
<comment type="similarity">
    <text evidence="1">Belongs to the ABC transporter superfamily.</text>
</comment>
<dbReference type="InterPro" id="IPR017871">
    <property type="entry name" value="ABC_transporter-like_CS"/>
</dbReference>
<dbReference type="GO" id="GO:0005524">
    <property type="term" value="F:ATP binding"/>
    <property type="evidence" value="ECO:0007669"/>
    <property type="project" value="UniProtKB-KW"/>
</dbReference>
<evidence type="ECO:0000256" key="3">
    <source>
        <dbReference type="ARBA" id="ARBA00022741"/>
    </source>
</evidence>
<dbReference type="Proteomes" id="UP001195724">
    <property type="component" value="Unassembled WGS sequence"/>
</dbReference>
<proteinExistence type="inferred from homology"/>
<sequence>MHDGSGRIVVQNLTKQFGPVAAVQNLSFTVEPGSVTGFLGPNGAGKTTTLRMLLGLVTPTAGTGLINGRPFTQLGNPARVVGAVLEAQGFHPKRSARNHLRVYAAAIGVPDARADQVLNLVGLGAAGDRRVGGFSLGMKQRLALATALLGDPQVLVLDEPSNGLDPEGIAWLRTFLQSYARSGRTVLISSHLLAEVEQTVDQVVIISRGQTMYYGPLDNLRDQQQGRVLVQPSDAAALVAALQADGVTAIEQTPDGRIAVTGVEARQVADTALKAGVSIYGIQEEKADLEQLFFRLTNGQYTASGPNQYAGPQQPGSGYYAPPPGYQQGYQQPGYQSAPQGLPQPTGYQQQPGYQPGYQQGYQPQPGHQQGYQPQPGHQQGYQQQPNQPEQPGLAAQPEQPQLPAAPPPGYQDPPSGYQQGQGQGGLGGGA</sequence>
<dbReference type="InterPro" id="IPR003439">
    <property type="entry name" value="ABC_transporter-like_ATP-bd"/>
</dbReference>
<feature type="compositionally biased region" description="Low complexity" evidence="5">
    <location>
        <begin position="311"/>
        <end position="403"/>
    </location>
</feature>
<evidence type="ECO:0000256" key="4">
    <source>
        <dbReference type="ARBA" id="ARBA00022840"/>
    </source>
</evidence>
<dbReference type="EMBL" id="JAFBCL010000001">
    <property type="protein sequence ID" value="MBM7813042.1"/>
    <property type="molecule type" value="Genomic_DNA"/>
</dbReference>
<keyword evidence="8" id="KW-1185">Reference proteome</keyword>
<dbReference type="PANTHER" id="PTHR43335">
    <property type="entry name" value="ABC TRANSPORTER, ATP-BINDING PROTEIN"/>
    <property type="match status" value="1"/>
</dbReference>
<dbReference type="SUPFAM" id="SSF52540">
    <property type="entry name" value="P-loop containing nucleoside triphosphate hydrolases"/>
    <property type="match status" value="1"/>
</dbReference>
<dbReference type="SMART" id="SM00382">
    <property type="entry name" value="AAA"/>
    <property type="match status" value="1"/>
</dbReference>
<comment type="caution">
    <text evidence="7">The sequence shown here is derived from an EMBL/GenBank/DDBJ whole genome shotgun (WGS) entry which is preliminary data.</text>
</comment>
<dbReference type="CDD" id="cd03268">
    <property type="entry name" value="ABC_BcrA_bacitracin_resist"/>
    <property type="match status" value="1"/>
</dbReference>
<organism evidence="7 8">
    <name type="scientific">Saccharothrix algeriensis</name>
    <dbReference type="NCBI Taxonomy" id="173560"/>
    <lineage>
        <taxon>Bacteria</taxon>
        <taxon>Bacillati</taxon>
        <taxon>Actinomycetota</taxon>
        <taxon>Actinomycetes</taxon>
        <taxon>Pseudonocardiales</taxon>
        <taxon>Pseudonocardiaceae</taxon>
        <taxon>Saccharothrix</taxon>
    </lineage>
</organism>
<dbReference type="Pfam" id="PF00005">
    <property type="entry name" value="ABC_tran"/>
    <property type="match status" value="1"/>
</dbReference>
<evidence type="ECO:0000313" key="7">
    <source>
        <dbReference type="EMBL" id="MBM7813042.1"/>
    </source>
</evidence>